<protein>
    <submittedName>
        <fullName evidence="2">LacI family DNA-binding transcriptional regulator</fullName>
    </submittedName>
</protein>
<dbReference type="InterPro" id="IPR010982">
    <property type="entry name" value="Lambda_DNA-bd_dom_sf"/>
</dbReference>
<dbReference type="AlphaFoldDB" id="A0A5Q0CAA7"/>
<name>A0A5Q0CAA7_9HYPH</name>
<reference evidence="2 3" key="1">
    <citation type="submission" date="2019-08" db="EMBL/GenBank/DDBJ databases">
        <title>Prosopis cineraria nodule microbiome.</title>
        <authorList>
            <person name="Ali R."/>
            <person name="Chaluvadi S.R."/>
            <person name="Wang X."/>
        </authorList>
    </citation>
    <scope>NUCLEOTIDE SEQUENCE [LARGE SCALE GENOMIC DNA]</scope>
    <source>
        <strain evidence="2 3">BG7</strain>
    </source>
</reference>
<dbReference type="KEGG" id="rgr:FZ934_07970"/>
<organism evidence="2 3">
    <name type="scientific">Rhizobium grahamii</name>
    <dbReference type="NCBI Taxonomy" id="1120045"/>
    <lineage>
        <taxon>Bacteria</taxon>
        <taxon>Pseudomonadati</taxon>
        <taxon>Pseudomonadota</taxon>
        <taxon>Alphaproteobacteria</taxon>
        <taxon>Hyphomicrobiales</taxon>
        <taxon>Rhizobiaceae</taxon>
        <taxon>Rhizobium/Agrobacterium group</taxon>
        <taxon>Rhizobium</taxon>
    </lineage>
</organism>
<dbReference type="InterPro" id="IPR001387">
    <property type="entry name" value="Cro/C1-type_HTH"/>
</dbReference>
<keyword evidence="2" id="KW-0238">DNA-binding</keyword>
<dbReference type="PROSITE" id="PS50943">
    <property type="entry name" value="HTH_CROC1"/>
    <property type="match status" value="1"/>
</dbReference>
<accession>A0A5Q0CAA7</accession>
<dbReference type="CDD" id="cd00093">
    <property type="entry name" value="HTH_XRE"/>
    <property type="match status" value="1"/>
</dbReference>
<dbReference type="SUPFAM" id="SSF47413">
    <property type="entry name" value="lambda repressor-like DNA-binding domains"/>
    <property type="match status" value="1"/>
</dbReference>
<evidence type="ECO:0000313" key="3">
    <source>
        <dbReference type="Proteomes" id="UP000326881"/>
    </source>
</evidence>
<gene>
    <name evidence="2" type="ORF">FZ934_07970</name>
</gene>
<sequence>MARSALKIGVRDLAAMAGVTTATITRYENERGGLNAVTRDKIAAALENAGVLFIKDGRGDGVIKLSEHAMARAESEQK</sequence>
<keyword evidence="3" id="KW-1185">Reference proteome</keyword>
<dbReference type="Gene3D" id="1.10.260.40">
    <property type="entry name" value="lambda repressor-like DNA-binding domains"/>
    <property type="match status" value="1"/>
</dbReference>
<feature type="domain" description="HTH cro/C1-type" evidence="1">
    <location>
        <begin position="2"/>
        <end position="52"/>
    </location>
</feature>
<dbReference type="OrthoDB" id="9796370at2"/>
<evidence type="ECO:0000259" key="1">
    <source>
        <dbReference type="PROSITE" id="PS50943"/>
    </source>
</evidence>
<dbReference type="EMBL" id="CP043498">
    <property type="protein sequence ID" value="QFY62393.1"/>
    <property type="molecule type" value="Genomic_DNA"/>
</dbReference>
<dbReference type="Proteomes" id="UP000326881">
    <property type="component" value="Chromosome"/>
</dbReference>
<evidence type="ECO:0000313" key="2">
    <source>
        <dbReference type="EMBL" id="QFY62393.1"/>
    </source>
</evidence>
<proteinExistence type="predicted"/>
<dbReference type="GO" id="GO:0003677">
    <property type="term" value="F:DNA binding"/>
    <property type="evidence" value="ECO:0007669"/>
    <property type="project" value="UniProtKB-KW"/>
</dbReference>